<organism evidence="8 9">
    <name type="scientific">Aetokthonos hydrillicola Thurmond2011</name>
    <dbReference type="NCBI Taxonomy" id="2712845"/>
    <lineage>
        <taxon>Bacteria</taxon>
        <taxon>Bacillati</taxon>
        <taxon>Cyanobacteriota</taxon>
        <taxon>Cyanophyceae</taxon>
        <taxon>Nostocales</taxon>
        <taxon>Hapalosiphonaceae</taxon>
        <taxon>Aetokthonos</taxon>
    </lineage>
</organism>
<evidence type="ECO:0000256" key="2">
    <source>
        <dbReference type="ARBA" id="ARBA00022448"/>
    </source>
</evidence>
<keyword evidence="2" id="KW-0813">Transport</keyword>
<evidence type="ECO:0000256" key="5">
    <source>
        <dbReference type="ARBA" id="ARBA00023136"/>
    </source>
</evidence>
<accession>A0AAP5M6I0</accession>
<dbReference type="PANTHER" id="PTHR43791:SF36">
    <property type="entry name" value="TRANSPORTER, PUTATIVE (AFU_ORTHOLOGUE AFUA_6G08340)-RELATED"/>
    <property type="match status" value="1"/>
</dbReference>
<dbReference type="Proteomes" id="UP000667802">
    <property type="component" value="Unassembled WGS sequence"/>
</dbReference>
<evidence type="ECO:0000256" key="6">
    <source>
        <dbReference type="SAM" id="Phobius"/>
    </source>
</evidence>
<comment type="caution">
    <text evidence="8">The sequence shown here is derived from an EMBL/GenBank/DDBJ whole genome shotgun (WGS) entry which is preliminary data.</text>
</comment>
<gene>
    <name evidence="8" type="ORF">G7B40_006005</name>
</gene>
<feature type="transmembrane region" description="Helical" evidence="6">
    <location>
        <begin position="136"/>
        <end position="155"/>
    </location>
</feature>
<dbReference type="AlphaFoldDB" id="A0AAP5M6I0"/>
<dbReference type="SUPFAM" id="SSF103473">
    <property type="entry name" value="MFS general substrate transporter"/>
    <property type="match status" value="1"/>
</dbReference>
<sequence>MPRIIKGFSGISNLWVGFISSIPYLVGAIGMITVGSHSDHTGERRAHVAICAFIGAFGLLLSAFFHHPVSGLVTLSLAALGIWGALGPFWALPTAFLSGKAAAGSYALINSVGNLGGFVGPYLIGALKDATNSFTGRLLVMAGVLLVGGILTLVIRDDSFLERVDTVRS</sequence>
<keyword evidence="5 6" id="KW-0472">Membrane</keyword>
<feature type="transmembrane region" description="Helical" evidence="6">
    <location>
        <begin position="12"/>
        <end position="34"/>
    </location>
</feature>
<reference evidence="9" key="1">
    <citation type="journal article" date="2021" name="Science">
        <title>Hunting the eagle killer: A cyanobacterial neurotoxin causes vacuolar myelinopathy.</title>
        <authorList>
            <person name="Breinlinger S."/>
            <person name="Phillips T.J."/>
            <person name="Haram B.N."/>
            <person name="Mares J."/>
            <person name="Martinez Yerena J.A."/>
            <person name="Hrouzek P."/>
            <person name="Sobotka R."/>
            <person name="Henderson W.M."/>
            <person name="Schmieder P."/>
            <person name="Williams S.M."/>
            <person name="Lauderdale J.D."/>
            <person name="Wilde H.D."/>
            <person name="Gerrin W."/>
            <person name="Kust A."/>
            <person name="Washington J.W."/>
            <person name="Wagner C."/>
            <person name="Geier B."/>
            <person name="Liebeke M."/>
            <person name="Enke H."/>
            <person name="Niedermeyer T.H.J."/>
            <person name="Wilde S.B."/>
        </authorList>
    </citation>
    <scope>NUCLEOTIDE SEQUENCE [LARGE SCALE GENOMIC DNA]</scope>
    <source>
        <strain evidence="9">Thurmond2011</strain>
    </source>
</reference>
<protein>
    <submittedName>
        <fullName evidence="8">MFS transporter</fullName>
    </submittedName>
</protein>
<feature type="transmembrane region" description="Helical" evidence="6">
    <location>
        <begin position="72"/>
        <end position="91"/>
    </location>
</feature>
<dbReference type="InterPro" id="IPR036259">
    <property type="entry name" value="MFS_trans_sf"/>
</dbReference>
<dbReference type="InterPro" id="IPR011701">
    <property type="entry name" value="MFS"/>
</dbReference>
<keyword evidence="4 6" id="KW-1133">Transmembrane helix</keyword>
<comment type="subcellular location">
    <subcellularLocation>
        <location evidence="1">Cell membrane</location>
        <topology evidence="1">Multi-pass membrane protein</topology>
    </subcellularLocation>
</comment>
<dbReference type="GO" id="GO:0005886">
    <property type="term" value="C:plasma membrane"/>
    <property type="evidence" value="ECO:0007669"/>
    <property type="project" value="UniProtKB-SubCell"/>
</dbReference>
<keyword evidence="3 6" id="KW-0812">Transmembrane</keyword>
<proteinExistence type="predicted"/>
<dbReference type="EMBL" id="JAALHA020000002">
    <property type="protein sequence ID" value="MDR9894125.1"/>
    <property type="molecule type" value="Genomic_DNA"/>
</dbReference>
<feature type="transmembrane region" description="Helical" evidence="6">
    <location>
        <begin position="103"/>
        <end position="124"/>
    </location>
</feature>
<evidence type="ECO:0000313" key="8">
    <source>
        <dbReference type="EMBL" id="MDR9894125.1"/>
    </source>
</evidence>
<dbReference type="PROSITE" id="PS50850">
    <property type="entry name" value="MFS"/>
    <property type="match status" value="1"/>
</dbReference>
<evidence type="ECO:0000313" key="9">
    <source>
        <dbReference type="Proteomes" id="UP000667802"/>
    </source>
</evidence>
<feature type="transmembrane region" description="Helical" evidence="6">
    <location>
        <begin position="46"/>
        <end position="65"/>
    </location>
</feature>
<dbReference type="Pfam" id="PF07690">
    <property type="entry name" value="MFS_1"/>
    <property type="match status" value="1"/>
</dbReference>
<name>A0AAP5M6I0_9CYAN</name>
<evidence type="ECO:0000259" key="7">
    <source>
        <dbReference type="PROSITE" id="PS50850"/>
    </source>
</evidence>
<keyword evidence="9" id="KW-1185">Reference proteome</keyword>
<feature type="domain" description="Major facilitator superfamily (MFS) profile" evidence="7">
    <location>
        <begin position="1"/>
        <end position="160"/>
    </location>
</feature>
<dbReference type="Gene3D" id="1.20.1250.20">
    <property type="entry name" value="MFS general substrate transporter like domains"/>
    <property type="match status" value="1"/>
</dbReference>
<dbReference type="InterPro" id="IPR020846">
    <property type="entry name" value="MFS_dom"/>
</dbReference>
<evidence type="ECO:0000256" key="3">
    <source>
        <dbReference type="ARBA" id="ARBA00022692"/>
    </source>
</evidence>
<dbReference type="GO" id="GO:0022857">
    <property type="term" value="F:transmembrane transporter activity"/>
    <property type="evidence" value="ECO:0007669"/>
    <property type="project" value="InterPro"/>
</dbReference>
<dbReference type="PANTHER" id="PTHR43791">
    <property type="entry name" value="PERMEASE-RELATED"/>
    <property type="match status" value="1"/>
</dbReference>
<evidence type="ECO:0000256" key="1">
    <source>
        <dbReference type="ARBA" id="ARBA00004651"/>
    </source>
</evidence>
<evidence type="ECO:0000256" key="4">
    <source>
        <dbReference type="ARBA" id="ARBA00022989"/>
    </source>
</evidence>